<evidence type="ECO:0000256" key="7">
    <source>
        <dbReference type="SAM" id="SignalP"/>
    </source>
</evidence>
<dbReference type="EC" id="5.2.1.8" evidence="3 6"/>
<dbReference type="SUPFAM" id="SSF54534">
    <property type="entry name" value="FKBP-like"/>
    <property type="match status" value="3"/>
</dbReference>
<feature type="signal peptide" evidence="7">
    <location>
        <begin position="1"/>
        <end position="24"/>
    </location>
</feature>
<comment type="caution">
    <text evidence="9">The sequence shown here is derived from an EMBL/GenBank/DDBJ whole genome shotgun (WGS) entry which is preliminary data.</text>
</comment>
<evidence type="ECO:0000256" key="5">
    <source>
        <dbReference type="ARBA" id="ARBA00023235"/>
    </source>
</evidence>
<organism evidence="9 10">
    <name type="scientific">Haloferula chungangensis</name>
    <dbReference type="NCBI Taxonomy" id="1048331"/>
    <lineage>
        <taxon>Bacteria</taxon>
        <taxon>Pseudomonadati</taxon>
        <taxon>Verrucomicrobiota</taxon>
        <taxon>Verrucomicrobiia</taxon>
        <taxon>Verrucomicrobiales</taxon>
        <taxon>Verrucomicrobiaceae</taxon>
        <taxon>Haloferula</taxon>
    </lineage>
</organism>
<evidence type="ECO:0000313" key="9">
    <source>
        <dbReference type="EMBL" id="MFC7338891.1"/>
    </source>
</evidence>
<evidence type="ECO:0000313" key="10">
    <source>
        <dbReference type="Proteomes" id="UP001596472"/>
    </source>
</evidence>
<evidence type="ECO:0000256" key="4">
    <source>
        <dbReference type="ARBA" id="ARBA00023110"/>
    </source>
</evidence>
<dbReference type="PANTHER" id="PTHR43811">
    <property type="entry name" value="FKBP-TYPE PEPTIDYL-PROLYL CIS-TRANS ISOMERASE FKPA"/>
    <property type="match status" value="1"/>
</dbReference>
<sequence length="395" mass="41822">MKLRTLTKLAAATLVLAAPASLYAADAEEGKPAKTMPETPSDVAAAPADALTTESGLKHKLLTEGKGKTKPTATDTVTVHYSGWTTDGKLFDSSVERGEPTSFPLSGVIKGWTEGLQLMVEGEKRRFWIPADLAYGENPGGGRPGGLLVFDVELISIKEAPKPPEGTEKSEKGVAYKVTKKGEGSDKPGADDVVTFHMTAKSMEGQTLQDTRSAPTPPSVPLNGPGLPPELAEALGDMVAGEQRTCWLPEPRVPGGFVVAELELISFKKAPPAPPVPEDVGAVPADAVKTDSGLASKVIKAAEGEKPKATDTVSVHYTGWTLDGKMFDSSVTRGEPTQFPLNQVIKGWTEGVQLMNVGEKRRFWIPADLAYGENPQGGAPGGMLVFDIELLEIVR</sequence>
<keyword evidence="7" id="KW-0732">Signal</keyword>
<dbReference type="Pfam" id="PF00254">
    <property type="entry name" value="FKBP_C"/>
    <property type="match status" value="2"/>
</dbReference>
<dbReference type="Proteomes" id="UP001596472">
    <property type="component" value="Unassembled WGS sequence"/>
</dbReference>
<keyword evidence="4 6" id="KW-0697">Rotamase</keyword>
<feature type="domain" description="PPIase FKBP-type" evidence="8">
    <location>
        <begin position="310"/>
        <end position="394"/>
    </location>
</feature>
<keyword evidence="5 6" id="KW-0413">Isomerase</keyword>
<dbReference type="RefSeq" id="WP_379714843.1">
    <property type="nucleotide sequence ID" value="NZ_JBHTBS010000010.1"/>
</dbReference>
<dbReference type="GO" id="GO:0003755">
    <property type="term" value="F:peptidyl-prolyl cis-trans isomerase activity"/>
    <property type="evidence" value="ECO:0007669"/>
    <property type="project" value="UniProtKB-EC"/>
</dbReference>
<dbReference type="PROSITE" id="PS50059">
    <property type="entry name" value="FKBP_PPIASE"/>
    <property type="match status" value="2"/>
</dbReference>
<dbReference type="Gene3D" id="3.10.50.40">
    <property type="match status" value="3"/>
</dbReference>
<protein>
    <recommendedName>
        <fullName evidence="3 6">peptidylprolyl isomerase</fullName>
        <ecNumber evidence="3 6">5.2.1.8</ecNumber>
    </recommendedName>
</protein>
<evidence type="ECO:0000256" key="6">
    <source>
        <dbReference type="PROSITE-ProRule" id="PRU00277"/>
    </source>
</evidence>
<dbReference type="PANTHER" id="PTHR43811:SF19">
    <property type="entry name" value="39 KDA FK506-BINDING NUCLEAR PROTEIN"/>
    <property type="match status" value="1"/>
</dbReference>
<dbReference type="InterPro" id="IPR001179">
    <property type="entry name" value="PPIase_FKBP_dom"/>
</dbReference>
<accession>A0ABW2LBL3</accession>
<feature type="domain" description="PPIase FKBP-type" evidence="8">
    <location>
        <begin position="74"/>
        <end position="158"/>
    </location>
</feature>
<comment type="catalytic activity">
    <reaction evidence="1 6">
        <text>[protein]-peptidylproline (omega=180) = [protein]-peptidylproline (omega=0)</text>
        <dbReference type="Rhea" id="RHEA:16237"/>
        <dbReference type="Rhea" id="RHEA-COMP:10747"/>
        <dbReference type="Rhea" id="RHEA-COMP:10748"/>
        <dbReference type="ChEBI" id="CHEBI:83833"/>
        <dbReference type="ChEBI" id="CHEBI:83834"/>
        <dbReference type="EC" id="5.2.1.8"/>
    </reaction>
</comment>
<evidence type="ECO:0000256" key="1">
    <source>
        <dbReference type="ARBA" id="ARBA00000971"/>
    </source>
</evidence>
<feature type="chain" id="PRO_5045063786" description="peptidylprolyl isomerase" evidence="7">
    <location>
        <begin position="25"/>
        <end position="395"/>
    </location>
</feature>
<gene>
    <name evidence="9" type="ORF">ACFQY0_16970</name>
</gene>
<comment type="similarity">
    <text evidence="2">Belongs to the FKBP-type PPIase family.</text>
</comment>
<name>A0ABW2LBL3_9BACT</name>
<dbReference type="InterPro" id="IPR046357">
    <property type="entry name" value="PPIase_dom_sf"/>
</dbReference>
<reference evidence="10" key="1">
    <citation type="journal article" date="2019" name="Int. J. Syst. Evol. Microbiol.">
        <title>The Global Catalogue of Microorganisms (GCM) 10K type strain sequencing project: providing services to taxonomists for standard genome sequencing and annotation.</title>
        <authorList>
            <consortium name="The Broad Institute Genomics Platform"/>
            <consortium name="The Broad Institute Genome Sequencing Center for Infectious Disease"/>
            <person name="Wu L."/>
            <person name="Ma J."/>
        </authorList>
    </citation>
    <scope>NUCLEOTIDE SEQUENCE [LARGE SCALE GENOMIC DNA]</scope>
    <source>
        <strain evidence="10">CGMCC 4.1467</strain>
    </source>
</reference>
<keyword evidence="10" id="KW-1185">Reference proteome</keyword>
<evidence type="ECO:0000259" key="8">
    <source>
        <dbReference type="PROSITE" id="PS50059"/>
    </source>
</evidence>
<evidence type="ECO:0000256" key="2">
    <source>
        <dbReference type="ARBA" id="ARBA00006577"/>
    </source>
</evidence>
<proteinExistence type="inferred from homology"/>
<evidence type="ECO:0000256" key="3">
    <source>
        <dbReference type="ARBA" id="ARBA00013194"/>
    </source>
</evidence>
<dbReference type="EMBL" id="JBHTBS010000010">
    <property type="protein sequence ID" value="MFC7338891.1"/>
    <property type="molecule type" value="Genomic_DNA"/>
</dbReference>